<dbReference type="RefSeq" id="WP_308716865.1">
    <property type="nucleotide sequence ID" value="NZ_JAVHUY010000044.1"/>
</dbReference>
<dbReference type="EMBL" id="JAVHUY010000044">
    <property type="protein sequence ID" value="MDQ7909606.1"/>
    <property type="molecule type" value="Genomic_DNA"/>
</dbReference>
<evidence type="ECO:0000313" key="1">
    <source>
        <dbReference type="EMBL" id="MDQ7909606.1"/>
    </source>
</evidence>
<evidence type="ECO:0000313" key="2">
    <source>
        <dbReference type="Proteomes" id="UP001230908"/>
    </source>
</evidence>
<protein>
    <recommendedName>
        <fullName evidence="3">DUF3800 domain-containing protein</fullName>
    </recommendedName>
</protein>
<reference evidence="1 2" key="1">
    <citation type="submission" date="2023-08" db="EMBL/GenBank/DDBJ databases">
        <title>Phytohabitans sansha sp. nov., isolated from marine sediment.</title>
        <authorList>
            <person name="Zhao Y."/>
            <person name="Yi K."/>
        </authorList>
    </citation>
    <scope>NUCLEOTIDE SEQUENCE [LARGE SCALE GENOMIC DNA]</scope>
    <source>
        <strain evidence="1 2">ZYX-F-186</strain>
    </source>
</reference>
<organism evidence="1 2">
    <name type="scientific">Phytohabitans maris</name>
    <dbReference type="NCBI Taxonomy" id="3071409"/>
    <lineage>
        <taxon>Bacteria</taxon>
        <taxon>Bacillati</taxon>
        <taxon>Actinomycetota</taxon>
        <taxon>Actinomycetes</taxon>
        <taxon>Micromonosporales</taxon>
        <taxon>Micromonosporaceae</taxon>
    </lineage>
</organism>
<gene>
    <name evidence="1" type="ORF">RB614_34310</name>
</gene>
<keyword evidence="2" id="KW-1185">Reference proteome</keyword>
<accession>A0ABU0ZS85</accession>
<dbReference type="Proteomes" id="UP001230908">
    <property type="component" value="Unassembled WGS sequence"/>
</dbReference>
<sequence>MAAHFRAYLDRVHICYVDDSGRGRARTVTGLIIPAAKWNDLMHRWLEGRKALSRTWGVREQVELHGNELARGRGAYCVSEEQERIFKNRALRLRAYDRMLTALAGCAALNVTTVCCPTAHMPTAYARFVEHLERWGPR</sequence>
<proteinExistence type="predicted"/>
<comment type="caution">
    <text evidence="1">The sequence shown here is derived from an EMBL/GenBank/DDBJ whole genome shotgun (WGS) entry which is preliminary data.</text>
</comment>
<name>A0ABU0ZS85_9ACTN</name>
<evidence type="ECO:0008006" key="3">
    <source>
        <dbReference type="Google" id="ProtNLM"/>
    </source>
</evidence>